<keyword evidence="2 6" id="KW-0645">Protease</keyword>
<dbReference type="Pfam" id="PF00082">
    <property type="entry name" value="Peptidase_S8"/>
    <property type="match status" value="1"/>
</dbReference>
<dbReference type="GO" id="GO:0004252">
    <property type="term" value="F:serine-type endopeptidase activity"/>
    <property type="evidence" value="ECO:0007669"/>
    <property type="project" value="UniProtKB-UniRule"/>
</dbReference>
<dbReference type="GO" id="GO:0004553">
    <property type="term" value="F:hydrolase activity, hydrolyzing O-glycosyl compounds"/>
    <property type="evidence" value="ECO:0007669"/>
    <property type="project" value="InterPro"/>
</dbReference>
<dbReference type="Gene3D" id="2.10.10.20">
    <property type="entry name" value="Carbohydrate-binding module superfamily 5/12"/>
    <property type="match status" value="1"/>
</dbReference>
<feature type="active site" description="Charge relay system" evidence="6">
    <location>
        <position position="338"/>
    </location>
</feature>
<comment type="caution">
    <text evidence="9">The sequence shown here is derived from an EMBL/GenBank/DDBJ whole genome shotgun (WGS) entry which is preliminary data.</text>
</comment>
<dbReference type="CDD" id="cd12215">
    <property type="entry name" value="ChiC_BD"/>
    <property type="match status" value="1"/>
</dbReference>
<protein>
    <recommendedName>
        <fullName evidence="8">PKD domain-containing protein</fullName>
    </recommendedName>
</protein>
<evidence type="ECO:0000313" key="10">
    <source>
        <dbReference type="Proteomes" id="UP000179786"/>
    </source>
</evidence>
<keyword evidence="5 6" id="KW-0720">Serine protease</keyword>
<keyword evidence="10" id="KW-1185">Reference proteome</keyword>
<dbReference type="OrthoDB" id="614750at2"/>
<keyword evidence="7" id="KW-0732">Signal</keyword>
<dbReference type="GO" id="GO:0030246">
    <property type="term" value="F:carbohydrate binding"/>
    <property type="evidence" value="ECO:0007669"/>
    <property type="project" value="InterPro"/>
</dbReference>
<dbReference type="GO" id="GO:0046872">
    <property type="term" value="F:metal ion binding"/>
    <property type="evidence" value="ECO:0007669"/>
    <property type="project" value="UniProtKB-KW"/>
</dbReference>
<dbReference type="STRING" id="1859457.BET10_05110"/>
<dbReference type="SMART" id="SM00089">
    <property type="entry name" value="PKD"/>
    <property type="match status" value="1"/>
</dbReference>
<dbReference type="GO" id="GO:0005975">
    <property type="term" value="P:carbohydrate metabolic process"/>
    <property type="evidence" value="ECO:0007669"/>
    <property type="project" value="InterPro"/>
</dbReference>
<accession>A0A1S1N0J7</accession>
<dbReference type="InterPro" id="IPR023828">
    <property type="entry name" value="Peptidase_S8_Ser-AS"/>
</dbReference>
<gene>
    <name evidence="9" type="ORF">BET10_05110</name>
</gene>
<feature type="active site" description="Charge relay system" evidence="6">
    <location>
        <position position="181"/>
    </location>
</feature>
<dbReference type="Gene3D" id="3.30.70.80">
    <property type="entry name" value="Peptidase S8 propeptide/proteinase inhibitor I9"/>
    <property type="match status" value="1"/>
</dbReference>
<dbReference type="InterPro" id="IPR000601">
    <property type="entry name" value="PKD_dom"/>
</dbReference>
<dbReference type="InterPro" id="IPR037045">
    <property type="entry name" value="S8pro/Inhibitor_I9_sf"/>
</dbReference>
<dbReference type="Pfam" id="PF18911">
    <property type="entry name" value="PKD_4"/>
    <property type="match status" value="1"/>
</dbReference>
<feature type="active site" description="Charge relay system" evidence="6">
    <location>
        <position position="145"/>
    </location>
</feature>
<dbReference type="InterPro" id="IPR036852">
    <property type="entry name" value="Peptidase_S8/S53_dom_sf"/>
</dbReference>
<organism evidence="9 10">
    <name type="scientific">Pseudoalteromonas amylolytica</name>
    <dbReference type="NCBI Taxonomy" id="1859457"/>
    <lineage>
        <taxon>Bacteria</taxon>
        <taxon>Pseudomonadati</taxon>
        <taxon>Pseudomonadota</taxon>
        <taxon>Gammaproteobacteria</taxon>
        <taxon>Alteromonadales</taxon>
        <taxon>Pseudoalteromonadaceae</taxon>
        <taxon>Pseudoalteromonas</taxon>
    </lineage>
</organism>
<evidence type="ECO:0000313" key="9">
    <source>
        <dbReference type="EMBL" id="OHU92879.1"/>
    </source>
</evidence>
<dbReference type="InterPro" id="IPR022398">
    <property type="entry name" value="Peptidase_S8_His-AS"/>
</dbReference>
<dbReference type="GO" id="GO:0005615">
    <property type="term" value="C:extracellular space"/>
    <property type="evidence" value="ECO:0007669"/>
    <property type="project" value="TreeGrafter"/>
</dbReference>
<comment type="similarity">
    <text evidence="1 6">Belongs to the peptidase S8 family.</text>
</comment>
<keyword evidence="4 6" id="KW-0378">Hydrolase</keyword>
<feature type="chain" id="PRO_5010258470" description="PKD domain-containing protein" evidence="7">
    <location>
        <begin position="24"/>
        <end position="549"/>
    </location>
</feature>
<dbReference type="PRINTS" id="PR00723">
    <property type="entry name" value="SUBTILISIN"/>
</dbReference>
<dbReference type="PANTHER" id="PTHR43806:SF11">
    <property type="entry name" value="CEREVISIN-RELATED"/>
    <property type="match status" value="1"/>
</dbReference>
<dbReference type="SUPFAM" id="SSF49299">
    <property type="entry name" value="PKD domain"/>
    <property type="match status" value="1"/>
</dbReference>
<dbReference type="InterPro" id="IPR034202">
    <property type="entry name" value="Subtilisin_Carlsberg-like"/>
</dbReference>
<evidence type="ECO:0000256" key="6">
    <source>
        <dbReference type="PROSITE-ProRule" id="PRU01240"/>
    </source>
</evidence>
<dbReference type="Gene3D" id="2.60.40.10">
    <property type="entry name" value="Immunoglobulins"/>
    <property type="match status" value="1"/>
</dbReference>
<dbReference type="GO" id="GO:0006508">
    <property type="term" value="P:proteolysis"/>
    <property type="evidence" value="ECO:0007669"/>
    <property type="project" value="UniProtKB-KW"/>
</dbReference>
<evidence type="ECO:0000256" key="1">
    <source>
        <dbReference type="ARBA" id="ARBA00011073"/>
    </source>
</evidence>
<dbReference type="PROSITE" id="PS51892">
    <property type="entry name" value="SUBTILASE"/>
    <property type="match status" value="1"/>
</dbReference>
<dbReference type="PROSITE" id="PS00138">
    <property type="entry name" value="SUBTILASE_SER"/>
    <property type="match status" value="1"/>
</dbReference>
<dbReference type="AlphaFoldDB" id="A0A1S1N0J7"/>
<evidence type="ECO:0000256" key="3">
    <source>
        <dbReference type="ARBA" id="ARBA00022723"/>
    </source>
</evidence>
<dbReference type="CDD" id="cd07477">
    <property type="entry name" value="Peptidases_S8_Subtilisin_subset"/>
    <property type="match status" value="1"/>
</dbReference>
<evidence type="ECO:0000256" key="7">
    <source>
        <dbReference type="SAM" id="SignalP"/>
    </source>
</evidence>
<dbReference type="Proteomes" id="UP000179786">
    <property type="component" value="Unassembled WGS sequence"/>
</dbReference>
<keyword evidence="3" id="KW-0479">Metal-binding</keyword>
<dbReference type="InterPro" id="IPR022409">
    <property type="entry name" value="PKD/Chitinase_dom"/>
</dbReference>
<reference evidence="9 10" key="1">
    <citation type="submission" date="2016-09" db="EMBL/GenBank/DDBJ databases">
        <title>Pseudoalteromonas amylolytica sp. nov., isolated from the surface seawater.</title>
        <authorList>
            <person name="Wu Y.-H."/>
            <person name="Cheng H."/>
            <person name="Jin X.-B."/>
            <person name="Wang C.-S."/>
            <person name="Xu X.-W."/>
        </authorList>
    </citation>
    <scope>NUCLEOTIDE SEQUENCE [LARGE SCALE GENOMIC DNA]</scope>
    <source>
        <strain evidence="9 10">JW1</strain>
    </source>
</reference>
<dbReference type="InterPro" id="IPR000209">
    <property type="entry name" value="Peptidase_S8/S53_dom"/>
</dbReference>
<feature type="signal peptide" evidence="7">
    <location>
        <begin position="1"/>
        <end position="23"/>
    </location>
</feature>
<sequence length="549" mass="59582">MKNKCVSISICAISMLSCTAINAKIIDQDNERFIIKLNSSYVSSELSKKQYFHNNTLEAKATILSRFAKQTGVSVTKKLPLQDALVAYLKSSELKVLKENPHIKFIEADPKRYLQSESIPYGISLIQADQLPDVGAANRKVCIMDTGYTLGHPDLPHANISGDDGYGEFDTGNWFEDGHGHGTHVAGTIAAIGGNDIGVVGVNPSAELGLHIVKVFDSQGSWTYGSTIAEAVYQCAAAGANIINMSLGGNKPSELEREAFNTTYQQGVLHIAAAGNSGFSNHHYPASYGDVVSVAAVDEQGVKASFSTYNDQVEVAAPGVKVNSTTKNGRYGEMSGTSMATPHVSGAAALLWGYYPDCTNQQIREALQVTALDKGPVGRDNEYGFGVIQVLAAKHYLAQQTCEQPVGLPLADFSYSSNLLELTFSDESTDNDAIVSHHWAFGDGSHSSQQNPIHIYEKEGTYMVRLVVTDSEGHRALKIKSVNVDDGIAPICDDRPQWQQDKHYRIGDKVKYLDKKYTAIHWGMGATPDVFTHVWRFDGPCDASTTNSL</sequence>
<dbReference type="PROSITE" id="PS50093">
    <property type="entry name" value="PKD"/>
    <property type="match status" value="1"/>
</dbReference>
<feature type="domain" description="PKD" evidence="8">
    <location>
        <begin position="420"/>
        <end position="484"/>
    </location>
</feature>
<name>A0A1S1N0J7_9GAMM</name>
<dbReference type="SUPFAM" id="SSF52743">
    <property type="entry name" value="Subtilisin-like"/>
    <property type="match status" value="1"/>
</dbReference>
<dbReference type="InterPro" id="IPR013783">
    <property type="entry name" value="Ig-like_fold"/>
</dbReference>
<dbReference type="EMBL" id="MKJU01000006">
    <property type="protein sequence ID" value="OHU92879.1"/>
    <property type="molecule type" value="Genomic_DNA"/>
</dbReference>
<dbReference type="Gene3D" id="3.40.50.200">
    <property type="entry name" value="Peptidase S8/S53 domain"/>
    <property type="match status" value="1"/>
</dbReference>
<dbReference type="PROSITE" id="PS00137">
    <property type="entry name" value="SUBTILASE_HIS"/>
    <property type="match status" value="1"/>
</dbReference>
<dbReference type="PANTHER" id="PTHR43806">
    <property type="entry name" value="PEPTIDASE S8"/>
    <property type="match status" value="1"/>
</dbReference>
<evidence type="ECO:0000256" key="4">
    <source>
        <dbReference type="ARBA" id="ARBA00022801"/>
    </source>
</evidence>
<dbReference type="InterPro" id="IPR036573">
    <property type="entry name" value="CBM_sf_5/12"/>
</dbReference>
<dbReference type="PROSITE" id="PS51257">
    <property type="entry name" value="PROKAR_LIPOPROTEIN"/>
    <property type="match status" value="1"/>
</dbReference>
<evidence type="ECO:0000256" key="2">
    <source>
        <dbReference type="ARBA" id="ARBA00022670"/>
    </source>
</evidence>
<dbReference type="InterPro" id="IPR050131">
    <property type="entry name" value="Peptidase_S8_subtilisin-like"/>
</dbReference>
<dbReference type="InterPro" id="IPR035986">
    <property type="entry name" value="PKD_dom_sf"/>
</dbReference>
<dbReference type="InterPro" id="IPR015500">
    <property type="entry name" value="Peptidase_S8_subtilisin-rel"/>
</dbReference>
<dbReference type="SUPFAM" id="SSF51055">
    <property type="entry name" value="Carbohydrate binding domain"/>
    <property type="match status" value="1"/>
</dbReference>
<evidence type="ECO:0000259" key="8">
    <source>
        <dbReference type="PROSITE" id="PS50093"/>
    </source>
</evidence>
<dbReference type="CDD" id="cd00146">
    <property type="entry name" value="PKD"/>
    <property type="match status" value="1"/>
</dbReference>
<evidence type="ECO:0000256" key="5">
    <source>
        <dbReference type="ARBA" id="ARBA00022825"/>
    </source>
</evidence>
<proteinExistence type="inferred from homology"/>